<reference evidence="7 8" key="1">
    <citation type="submission" date="2019-08" db="EMBL/GenBank/DDBJ databases">
        <title>Deep-cultivation of Planctomycetes and their phenomic and genomic characterization uncovers novel biology.</title>
        <authorList>
            <person name="Wiegand S."/>
            <person name="Jogler M."/>
            <person name="Boedeker C."/>
            <person name="Pinto D."/>
            <person name="Vollmers J."/>
            <person name="Rivas-Marin E."/>
            <person name="Kohn T."/>
            <person name="Peeters S.H."/>
            <person name="Heuer A."/>
            <person name="Rast P."/>
            <person name="Oberbeckmann S."/>
            <person name="Bunk B."/>
            <person name="Jeske O."/>
            <person name="Meyerdierks A."/>
            <person name="Storesund J.E."/>
            <person name="Kallscheuer N."/>
            <person name="Luecker S."/>
            <person name="Lage O.M."/>
            <person name="Pohl T."/>
            <person name="Merkel B.J."/>
            <person name="Hornburger P."/>
            <person name="Mueller R.-W."/>
            <person name="Bruemmer F."/>
            <person name="Labrenz M."/>
            <person name="Spormann A.M."/>
            <person name="Op den Camp H."/>
            <person name="Overmann J."/>
            <person name="Amann R."/>
            <person name="Jetten M.S.M."/>
            <person name="Mascher T."/>
            <person name="Medema M.H."/>
            <person name="Devos D.P."/>
            <person name="Kaster A.-K."/>
            <person name="Ovreas L."/>
            <person name="Rohde M."/>
            <person name="Galperin M.Y."/>
            <person name="Jogler C."/>
        </authorList>
    </citation>
    <scope>NUCLEOTIDE SEQUENCE [LARGE SCALE GENOMIC DNA]</scope>
    <source>
        <strain evidence="7 8">FC18</strain>
    </source>
</reference>
<dbReference type="EMBL" id="CP042912">
    <property type="protein sequence ID" value="QEG23514.1"/>
    <property type="molecule type" value="Genomic_DNA"/>
</dbReference>
<evidence type="ECO:0000313" key="7">
    <source>
        <dbReference type="EMBL" id="QEG23514.1"/>
    </source>
</evidence>
<feature type="region of interest" description="Disordered" evidence="4">
    <location>
        <begin position="27"/>
        <end position="110"/>
    </location>
</feature>
<evidence type="ECO:0000256" key="1">
    <source>
        <dbReference type="ARBA" id="ARBA00010541"/>
    </source>
</evidence>
<dbReference type="InterPro" id="IPR043504">
    <property type="entry name" value="Peptidase_S1_PA_chymotrypsin"/>
</dbReference>
<evidence type="ECO:0000256" key="3">
    <source>
        <dbReference type="ARBA" id="ARBA00022801"/>
    </source>
</evidence>
<dbReference type="PRINTS" id="PR00834">
    <property type="entry name" value="PROTEASES2C"/>
</dbReference>
<dbReference type="InterPro" id="IPR001940">
    <property type="entry name" value="Peptidase_S1C"/>
</dbReference>
<dbReference type="SUPFAM" id="SSF50494">
    <property type="entry name" value="Trypsin-like serine proteases"/>
    <property type="match status" value="1"/>
</dbReference>
<evidence type="ECO:0000256" key="4">
    <source>
        <dbReference type="SAM" id="MobiDB-lite"/>
    </source>
</evidence>
<gene>
    <name evidence="7" type="primary">degQ_3</name>
    <name evidence="7" type="ORF">MFFC18_34130</name>
</gene>
<feature type="domain" description="PDZ" evidence="6">
    <location>
        <begin position="333"/>
        <end position="403"/>
    </location>
</feature>
<keyword evidence="2 7" id="KW-0645">Protease</keyword>
<dbReference type="InterPro" id="IPR001478">
    <property type="entry name" value="PDZ"/>
</dbReference>
<dbReference type="InterPro" id="IPR009003">
    <property type="entry name" value="Peptidase_S1_PA"/>
</dbReference>
<feature type="compositionally biased region" description="Basic and acidic residues" evidence="4">
    <location>
        <begin position="67"/>
        <end position="80"/>
    </location>
</feature>
<dbReference type="RefSeq" id="WP_075082005.1">
    <property type="nucleotide sequence ID" value="NZ_CP042912.1"/>
</dbReference>
<accession>A0A5B9PB47</accession>
<dbReference type="OrthoDB" id="248175at2"/>
<feature type="signal peptide" evidence="5">
    <location>
        <begin position="1"/>
        <end position="25"/>
    </location>
</feature>
<evidence type="ECO:0000259" key="6">
    <source>
        <dbReference type="SMART" id="SM00228"/>
    </source>
</evidence>
<dbReference type="SUPFAM" id="SSF50156">
    <property type="entry name" value="PDZ domain-like"/>
    <property type="match status" value="1"/>
</dbReference>
<dbReference type="PANTHER" id="PTHR22939:SF129">
    <property type="entry name" value="SERINE PROTEASE HTRA2, MITOCHONDRIAL"/>
    <property type="match status" value="1"/>
</dbReference>
<proteinExistence type="inferred from homology"/>
<feature type="chain" id="PRO_5022821351" evidence="5">
    <location>
        <begin position="26"/>
        <end position="415"/>
    </location>
</feature>
<dbReference type="Gene3D" id="2.30.42.10">
    <property type="match status" value="1"/>
</dbReference>
<name>A0A5B9PB47_9BACT</name>
<dbReference type="Gene3D" id="2.40.10.10">
    <property type="entry name" value="Trypsin-like serine proteases"/>
    <property type="match status" value="2"/>
</dbReference>
<dbReference type="Pfam" id="PF13180">
    <property type="entry name" value="PDZ_2"/>
    <property type="match status" value="1"/>
</dbReference>
<protein>
    <submittedName>
        <fullName evidence="7">Periplasmic pH-dependent serine endoprotease DegQ</fullName>
        <ecNumber evidence="7">3.4.21.107</ecNumber>
    </submittedName>
</protein>
<evidence type="ECO:0000256" key="5">
    <source>
        <dbReference type="SAM" id="SignalP"/>
    </source>
</evidence>
<dbReference type="KEGG" id="mff:MFFC18_34130"/>
<dbReference type="STRING" id="980251.GCA_001642875_02661"/>
<keyword evidence="5" id="KW-0732">Signal</keyword>
<keyword evidence="3 7" id="KW-0378">Hydrolase</keyword>
<feature type="compositionally biased region" description="Basic and acidic residues" evidence="4">
    <location>
        <begin position="42"/>
        <end position="54"/>
    </location>
</feature>
<comment type="similarity">
    <text evidence="1">Belongs to the peptidase S1C family.</text>
</comment>
<evidence type="ECO:0000313" key="8">
    <source>
        <dbReference type="Proteomes" id="UP000322214"/>
    </source>
</evidence>
<keyword evidence="8" id="KW-1185">Reference proteome</keyword>
<sequence length="415" mass="44576" precursor="true">MTPADLVRVLLCGAAIVFSTANAIAQEIDPTPSVDDSASESTDPKPADSAKEIAEGTPASPDPNPDENSRDDIGKSKVESPDEETVQDLSAKNEDQANSNANAKTESDVEHAKKLAELKKLRRIDSMLENVIPRVTPCIVSIGDTATGVIVKPSGIVITASHVTRKANRVLIIRLQDGRTVKGITLGSNAANDTSAIQLIGNGPWPYLKTVSPDYTAQAGQWCVAFGYPLSWPRDKPASARIGRVTGQYRGKIVTDCPIMGGDSGGALVDLNGNLLGINSSVRLDVTQNLHVPIARYREDWTYMMTRQDVDVVTAMAARKKSLANGATTAKKPYLGIYGESSHNGVRIRDVRRDSPAEKAGLLPEDVISHIDETTIGSFAELLKYLSTRQGGDKITVGVNRFGVNLQHIVTLDQR</sequence>
<evidence type="ECO:0000256" key="2">
    <source>
        <dbReference type="ARBA" id="ARBA00022670"/>
    </source>
</evidence>
<dbReference type="AlphaFoldDB" id="A0A5B9PB47"/>
<dbReference type="GO" id="GO:0006508">
    <property type="term" value="P:proteolysis"/>
    <property type="evidence" value="ECO:0007669"/>
    <property type="project" value="UniProtKB-KW"/>
</dbReference>
<dbReference type="PANTHER" id="PTHR22939">
    <property type="entry name" value="SERINE PROTEASE FAMILY S1C HTRA-RELATED"/>
    <property type="match status" value="1"/>
</dbReference>
<dbReference type="SMART" id="SM00228">
    <property type="entry name" value="PDZ"/>
    <property type="match status" value="1"/>
</dbReference>
<dbReference type="InterPro" id="IPR036034">
    <property type="entry name" value="PDZ_sf"/>
</dbReference>
<dbReference type="EC" id="3.4.21.107" evidence="7"/>
<dbReference type="Pfam" id="PF13365">
    <property type="entry name" value="Trypsin_2"/>
    <property type="match status" value="1"/>
</dbReference>
<dbReference type="Proteomes" id="UP000322214">
    <property type="component" value="Chromosome"/>
</dbReference>
<organism evidence="7 8">
    <name type="scientific">Mariniblastus fucicola</name>
    <dbReference type="NCBI Taxonomy" id="980251"/>
    <lineage>
        <taxon>Bacteria</taxon>
        <taxon>Pseudomonadati</taxon>
        <taxon>Planctomycetota</taxon>
        <taxon>Planctomycetia</taxon>
        <taxon>Pirellulales</taxon>
        <taxon>Pirellulaceae</taxon>
        <taxon>Mariniblastus</taxon>
    </lineage>
</organism>
<dbReference type="GO" id="GO:0004252">
    <property type="term" value="F:serine-type endopeptidase activity"/>
    <property type="evidence" value="ECO:0007669"/>
    <property type="project" value="InterPro"/>
</dbReference>